<feature type="transmembrane region" description="Helical" evidence="7">
    <location>
        <begin position="303"/>
        <end position="323"/>
    </location>
</feature>
<dbReference type="InterPro" id="IPR053934">
    <property type="entry name" value="HTTM_dom"/>
</dbReference>
<dbReference type="InterPro" id="IPR007782">
    <property type="entry name" value="VKG_COase"/>
</dbReference>
<dbReference type="GO" id="GO:0008488">
    <property type="term" value="F:gamma-glutamyl carboxylase activity"/>
    <property type="evidence" value="ECO:0007669"/>
    <property type="project" value="InterPro"/>
</dbReference>
<feature type="transmembrane region" description="Helical" evidence="7">
    <location>
        <begin position="20"/>
        <end position="38"/>
    </location>
</feature>
<dbReference type="PANTHER" id="PTHR12639:SF7">
    <property type="entry name" value="HTTM DOMAIN-CONTAINING PROTEIN"/>
    <property type="match status" value="1"/>
</dbReference>
<name>A0A137RFV7_9FLAO</name>
<evidence type="ECO:0000259" key="8">
    <source>
        <dbReference type="SMART" id="SM00752"/>
    </source>
</evidence>
<evidence type="ECO:0000256" key="7">
    <source>
        <dbReference type="SAM" id="Phobius"/>
    </source>
</evidence>
<feature type="transmembrane region" description="Helical" evidence="7">
    <location>
        <begin position="204"/>
        <end position="224"/>
    </location>
</feature>
<dbReference type="Pfam" id="PF05090">
    <property type="entry name" value="HTTM"/>
    <property type="match status" value="1"/>
</dbReference>
<feature type="domain" description="HTTM-like" evidence="8">
    <location>
        <begin position="10"/>
        <end position="269"/>
    </location>
</feature>
<dbReference type="RefSeq" id="WP_062622662.1">
    <property type="nucleotide sequence ID" value="NZ_JRWG01000007.1"/>
</dbReference>
<evidence type="ECO:0000256" key="1">
    <source>
        <dbReference type="ARBA" id="ARBA00004127"/>
    </source>
</evidence>
<evidence type="ECO:0000256" key="4">
    <source>
        <dbReference type="ARBA" id="ARBA00023136"/>
    </source>
</evidence>
<organism evidence="9 10">
    <name type="scientific">Aequorivita aquimaris</name>
    <dbReference type="NCBI Taxonomy" id="1548749"/>
    <lineage>
        <taxon>Bacteria</taxon>
        <taxon>Pseudomonadati</taxon>
        <taxon>Bacteroidota</taxon>
        <taxon>Flavobacteriia</taxon>
        <taxon>Flavobacteriales</taxon>
        <taxon>Flavobacteriaceae</taxon>
        <taxon>Aequorivita</taxon>
    </lineage>
</organism>
<comment type="caution">
    <text evidence="9">The sequence shown here is derived from an EMBL/GenBank/DDBJ whole genome shotgun (WGS) entry which is preliminary data.</text>
</comment>
<feature type="transmembrane region" description="Helical" evidence="7">
    <location>
        <begin position="231"/>
        <end position="248"/>
    </location>
</feature>
<keyword evidence="5" id="KW-1015">Disulfide bond</keyword>
<feature type="transmembrane region" description="Helical" evidence="7">
    <location>
        <begin position="156"/>
        <end position="174"/>
    </location>
</feature>
<dbReference type="STRING" id="1548749.LS48_11480"/>
<dbReference type="GO" id="GO:0019842">
    <property type="term" value="F:vitamin binding"/>
    <property type="evidence" value="ECO:0007669"/>
    <property type="project" value="TreeGrafter"/>
</dbReference>
<evidence type="ECO:0000313" key="9">
    <source>
        <dbReference type="EMBL" id="KXN98372.1"/>
    </source>
</evidence>
<dbReference type="AlphaFoldDB" id="A0A137RFV7"/>
<reference evidence="9 10" key="2">
    <citation type="journal article" date="2016" name="Int. J. Syst. Evol. Microbiol.">
        <title>Vitellibacter aquimaris sp. nov., a marine bacterium isolated from seawater.</title>
        <authorList>
            <person name="Thevarajoo S."/>
            <person name="Selvaratnam C."/>
            <person name="Goh K.M."/>
            <person name="Hong K.W."/>
            <person name="Chan X.Y."/>
            <person name="Chan K.G."/>
            <person name="Chong C.S."/>
        </authorList>
    </citation>
    <scope>NUCLEOTIDE SEQUENCE [LARGE SCALE GENOMIC DNA]</scope>
    <source>
        <strain evidence="9 10">D-24</strain>
    </source>
</reference>
<dbReference type="OrthoDB" id="341137at2"/>
<keyword evidence="2 7" id="KW-0812">Transmembrane</keyword>
<protein>
    <submittedName>
        <fullName evidence="9">Deoxyribonuclease HsdR</fullName>
    </submittedName>
</protein>
<evidence type="ECO:0000256" key="2">
    <source>
        <dbReference type="ARBA" id="ARBA00022692"/>
    </source>
</evidence>
<keyword evidence="10" id="KW-1185">Reference proteome</keyword>
<dbReference type="PATRIC" id="fig|1548749.3.peg.2406"/>
<gene>
    <name evidence="9" type="ORF">LS48_11480</name>
</gene>
<dbReference type="InterPro" id="IPR011020">
    <property type="entry name" value="HTTM-like"/>
</dbReference>
<proteinExistence type="predicted"/>
<reference evidence="10" key="1">
    <citation type="submission" date="2014-10" db="EMBL/GenBank/DDBJ databases">
        <title>Genome sequencing of Vitellibacter sp. D-24.</title>
        <authorList>
            <person name="Thevarajoo S."/>
            <person name="Selvaratnam C."/>
            <person name="Goh K.M."/>
            <person name="Chong C.S."/>
        </authorList>
    </citation>
    <scope>NUCLEOTIDE SEQUENCE [LARGE SCALE GENOMIC DNA]</scope>
    <source>
        <strain evidence="10">D-24</strain>
    </source>
</reference>
<dbReference type="PANTHER" id="PTHR12639">
    <property type="entry name" value="VITAMIN K-DEPENDENT GAMMA-CARBOXYLASE"/>
    <property type="match status" value="1"/>
</dbReference>
<dbReference type="EMBL" id="JRWG01000007">
    <property type="protein sequence ID" value="KXN98372.1"/>
    <property type="molecule type" value="Genomic_DNA"/>
</dbReference>
<dbReference type="GO" id="GO:0012505">
    <property type="term" value="C:endomembrane system"/>
    <property type="evidence" value="ECO:0007669"/>
    <property type="project" value="UniProtKB-SubCell"/>
</dbReference>
<feature type="transmembrane region" description="Helical" evidence="7">
    <location>
        <begin position="69"/>
        <end position="102"/>
    </location>
</feature>
<feature type="transmembrane region" description="Helical" evidence="7">
    <location>
        <begin position="254"/>
        <end position="274"/>
    </location>
</feature>
<evidence type="ECO:0000313" key="10">
    <source>
        <dbReference type="Proteomes" id="UP000070138"/>
    </source>
</evidence>
<sequence length="454" mass="53957">MFTAIQKYFQKNTQAAPLAVFRVLFGFMMFLGIVRFWANGWIEKLYIQPKFFFSYYGFEWVKPIGNYTYIIFAICGIAALFVALGYKYRVAIIVFYLSFTYIELMDKTTYLNHYYFISCVAFLMIFLPANVYFSVDAYKNPRKAFQMVPKWTIDSIKLILGIVYFYAGLAKLNSDWLFNAMPLKIWLPSKYDLPFLGDLMQQPWVHYTFSWSGALYDLAIPFLLLYRRTRWFAFALVIIFHVMTRVLFPIGMFPYIMIVSTLIFFDTGFHRKVIRFISKLLRIDYSKMVALSQTKKYRFKRNIALPILAVFFVIQLLFPWRYLAYPNELFWTEEGYRFSWRVMLMEKAGYAQFKIKNTETGEQFLVDNTDFLTPFQEKQMSTQPDFILEYAHFLGEHFEAQGHENVAVYAESYVALNGRLSQPYVNPNVDLMKQRESFRRKNWILPFNDTIKGL</sequence>
<keyword evidence="4 7" id="KW-0472">Membrane</keyword>
<keyword evidence="3 7" id="KW-1133">Transmembrane helix</keyword>
<evidence type="ECO:0000256" key="6">
    <source>
        <dbReference type="ARBA" id="ARBA00023239"/>
    </source>
</evidence>
<feature type="transmembrane region" description="Helical" evidence="7">
    <location>
        <begin position="114"/>
        <end position="135"/>
    </location>
</feature>
<evidence type="ECO:0000256" key="5">
    <source>
        <dbReference type="ARBA" id="ARBA00023157"/>
    </source>
</evidence>
<evidence type="ECO:0000256" key="3">
    <source>
        <dbReference type="ARBA" id="ARBA00022989"/>
    </source>
</evidence>
<dbReference type="InterPro" id="IPR053935">
    <property type="entry name" value="VKGC_lumenal_dom"/>
</dbReference>
<dbReference type="SMART" id="SM00752">
    <property type="entry name" value="HTTM"/>
    <property type="match status" value="1"/>
</dbReference>
<comment type="subcellular location">
    <subcellularLocation>
        <location evidence="1">Endomembrane system</location>
        <topology evidence="1">Multi-pass membrane protein</topology>
    </subcellularLocation>
</comment>
<accession>A0A137RFV7</accession>
<dbReference type="Pfam" id="PF22777">
    <property type="entry name" value="VKGC_lumenal_dom"/>
    <property type="match status" value="1"/>
</dbReference>
<keyword evidence="6" id="KW-0456">Lyase</keyword>
<dbReference type="Proteomes" id="UP000070138">
    <property type="component" value="Unassembled WGS sequence"/>
</dbReference>